<feature type="transmembrane region" description="Helical" evidence="4">
    <location>
        <begin position="799"/>
        <end position="816"/>
    </location>
</feature>
<dbReference type="InterPro" id="IPR012341">
    <property type="entry name" value="6hp_glycosidase-like_sf"/>
</dbReference>
<evidence type="ECO:0000259" key="6">
    <source>
        <dbReference type="Pfam" id="PF10091"/>
    </source>
</evidence>
<feature type="region of interest" description="Disordered" evidence="3">
    <location>
        <begin position="1514"/>
        <end position="1533"/>
    </location>
</feature>
<dbReference type="EMBL" id="FNAH01000003">
    <property type="protein sequence ID" value="SDD99743.1"/>
    <property type="molecule type" value="Genomic_DNA"/>
</dbReference>
<gene>
    <name evidence="8" type="ORF">SAMN05421538_103207</name>
</gene>
<dbReference type="CDD" id="cd11756">
    <property type="entry name" value="GH94N_ChvB_NdvB_1_like"/>
    <property type="match status" value="1"/>
</dbReference>
<feature type="compositionally biased region" description="Basic and acidic residues" evidence="3">
    <location>
        <begin position="1997"/>
        <end position="2017"/>
    </location>
</feature>
<dbReference type="InterPro" id="IPR019282">
    <property type="entry name" value="Glycoamylase-like_cons_dom"/>
</dbReference>
<dbReference type="InterPro" id="IPR008928">
    <property type="entry name" value="6-hairpin_glycosidase_sf"/>
</dbReference>
<keyword evidence="4" id="KW-0472">Membrane</keyword>
<evidence type="ECO:0000259" key="7">
    <source>
        <dbReference type="Pfam" id="PF17167"/>
    </source>
</evidence>
<dbReference type="PANTHER" id="PTHR37469:SF2">
    <property type="entry name" value="CELLOBIONIC ACID PHOSPHORYLASE"/>
    <property type="match status" value="1"/>
</dbReference>
<dbReference type="Gene3D" id="1.50.10.140">
    <property type="match status" value="2"/>
</dbReference>
<dbReference type="Pfam" id="PF10091">
    <property type="entry name" value="Glycoamylase"/>
    <property type="match status" value="1"/>
</dbReference>
<keyword evidence="1" id="KW-0328">Glycosyltransferase</keyword>
<keyword evidence="2" id="KW-0808">Transferase</keyword>
<evidence type="ECO:0000259" key="5">
    <source>
        <dbReference type="Pfam" id="PF06165"/>
    </source>
</evidence>
<dbReference type="CDD" id="cd11753">
    <property type="entry name" value="GH94N_ChvB_NdvB_2_like"/>
    <property type="match status" value="1"/>
</dbReference>
<dbReference type="Pfam" id="PF17167">
    <property type="entry name" value="Glyco_hydro_94"/>
    <property type="match status" value="1"/>
</dbReference>
<dbReference type="InterPro" id="IPR010383">
    <property type="entry name" value="Glyco_hydrolase_94_b-supersand"/>
</dbReference>
<dbReference type="GO" id="GO:0030246">
    <property type="term" value="F:carbohydrate binding"/>
    <property type="evidence" value="ECO:0007669"/>
    <property type="project" value="InterPro"/>
</dbReference>
<feature type="transmembrane region" description="Helical" evidence="4">
    <location>
        <begin position="822"/>
        <end position="840"/>
    </location>
</feature>
<accession>A0A1G6ZBS5</accession>
<evidence type="ECO:0000313" key="9">
    <source>
        <dbReference type="Proteomes" id="UP000199344"/>
    </source>
</evidence>
<dbReference type="SMART" id="SM01068">
    <property type="entry name" value="CBM_X"/>
    <property type="match status" value="2"/>
</dbReference>
<evidence type="ECO:0000256" key="4">
    <source>
        <dbReference type="SAM" id="Phobius"/>
    </source>
</evidence>
<evidence type="ECO:0000256" key="3">
    <source>
        <dbReference type="SAM" id="MobiDB-lite"/>
    </source>
</evidence>
<dbReference type="GO" id="GO:0005975">
    <property type="term" value="P:carbohydrate metabolic process"/>
    <property type="evidence" value="ECO:0007669"/>
    <property type="project" value="InterPro"/>
</dbReference>
<protein>
    <submittedName>
        <fullName evidence="8">Cyclic beta-1,2-glucan synthetase</fullName>
    </submittedName>
</protein>
<feature type="region of interest" description="Disordered" evidence="3">
    <location>
        <begin position="1997"/>
        <end position="2026"/>
    </location>
</feature>
<dbReference type="InterPro" id="IPR011013">
    <property type="entry name" value="Gal_mutarotase_sf_dom"/>
</dbReference>
<feature type="transmembrane region" description="Helical" evidence="4">
    <location>
        <begin position="931"/>
        <end position="964"/>
    </location>
</feature>
<organism evidence="8 9">
    <name type="scientific">Paracoccus isoporae</name>
    <dbReference type="NCBI Taxonomy" id="591205"/>
    <lineage>
        <taxon>Bacteria</taxon>
        <taxon>Pseudomonadati</taxon>
        <taxon>Pseudomonadota</taxon>
        <taxon>Alphaproteobacteria</taxon>
        <taxon>Rhodobacterales</taxon>
        <taxon>Paracoccaceae</taxon>
        <taxon>Paracoccus</taxon>
    </lineage>
</organism>
<dbReference type="Gene3D" id="2.70.98.40">
    <property type="entry name" value="Glycoside hydrolase, family 65, N-terminal domain"/>
    <property type="match status" value="2"/>
</dbReference>
<dbReference type="STRING" id="591205.SAMN05421538_103207"/>
<dbReference type="Gene3D" id="1.50.10.10">
    <property type="match status" value="1"/>
</dbReference>
<dbReference type="InterPro" id="IPR033432">
    <property type="entry name" value="GH94_catalytic"/>
</dbReference>
<keyword evidence="4" id="KW-1133">Transmembrane helix</keyword>
<feature type="transmembrane region" description="Helical" evidence="4">
    <location>
        <begin position="430"/>
        <end position="455"/>
    </location>
</feature>
<dbReference type="SUPFAM" id="SSF48208">
    <property type="entry name" value="Six-hairpin glycosidases"/>
    <property type="match status" value="1"/>
</dbReference>
<dbReference type="OrthoDB" id="9769991at2"/>
<reference evidence="8 9" key="1">
    <citation type="submission" date="2016-10" db="EMBL/GenBank/DDBJ databases">
        <authorList>
            <person name="de Groot N.N."/>
        </authorList>
    </citation>
    <scope>NUCLEOTIDE SEQUENCE [LARGE SCALE GENOMIC DNA]</scope>
    <source>
        <strain evidence="8 9">DSM 22220</strain>
    </source>
</reference>
<feature type="domain" description="Glycosyl hydrolase 94 catalytic" evidence="7">
    <location>
        <begin position="2338"/>
        <end position="2762"/>
    </location>
</feature>
<dbReference type="GO" id="GO:0016757">
    <property type="term" value="F:glycosyltransferase activity"/>
    <property type="evidence" value="ECO:0007669"/>
    <property type="project" value="UniProtKB-KW"/>
</dbReference>
<dbReference type="InterPro" id="IPR037824">
    <property type="entry name" value="GH94N_2_NdvB"/>
</dbReference>
<name>A0A1G6ZBS5_9RHOB</name>
<evidence type="ECO:0000313" key="8">
    <source>
        <dbReference type="EMBL" id="SDD99743.1"/>
    </source>
</evidence>
<dbReference type="PANTHER" id="PTHR37469">
    <property type="entry name" value="CELLOBIONIC ACID PHOSPHORYLASE-RELATED"/>
    <property type="match status" value="1"/>
</dbReference>
<proteinExistence type="predicted"/>
<dbReference type="InterPro" id="IPR052047">
    <property type="entry name" value="GH94_Enzymes"/>
</dbReference>
<feature type="domain" description="Glycosyl hydrolase 94 supersandwich" evidence="5">
    <location>
        <begin position="1539"/>
        <end position="1813"/>
    </location>
</feature>
<feature type="domain" description="Glycoamylase-like" evidence="6">
    <location>
        <begin position="1287"/>
        <end position="1493"/>
    </location>
</feature>
<dbReference type="InterPro" id="IPR037820">
    <property type="entry name" value="GH94N_NdvB"/>
</dbReference>
<feature type="transmembrane region" description="Helical" evidence="4">
    <location>
        <begin position="402"/>
        <end position="424"/>
    </location>
</feature>
<evidence type="ECO:0000256" key="1">
    <source>
        <dbReference type="ARBA" id="ARBA00022676"/>
    </source>
</evidence>
<dbReference type="InterPro" id="IPR037018">
    <property type="entry name" value="GH65_N"/>
</dbReference>
<sequence>MPRAWPDHPPPIRFDLWAGRSLAEAGRELAETRRPELADAPHRPVRRLEENRAAIRQNYLDTVAAAEAGALITPAAEWLIDNHHMVEEHLRQVRQGFNRNFMHRLRRVSLAGGGTAPRSLVIAWYYVALTNSDVSAPELTEFLRGYQQVATLDIAELWAVPSFIRYVLIENLRRLSDRVASARARRDAANLIADRLAEAGRPGAAAEIIHQHASLVTDNTVAAQLLYRLRDGGPDAQAALAALERQMGGASAGERAVQTEYAVQSSGNVTVGNIIRSLRRMGEIDWLDWFEGVSHVDQLLAGSTEFDRLDQATRTSYRDEIERIARRTERPETEVARRTIAEAARGRVEAGQELPGWERGGGERVDVGHLLVGPDRTALRETLNYRPNLRERIGGAIRDMRVWALILPLVVLTLLLLLAMRWVLPEDLPLWQSALLLVLTAFPAADTAMQAMGFLTARAVAPRRLPALDFRNGVPPEARTLVVIPGMITSLDEVDELAEMLESHYLANPAGDISFALLTDWRDAETEQMPDDQRLLDHARDRIEALAERYDHGGRRRFFLLHRRRQWNPSEGVWMGWERKRGKLTELNRLLRGDRETSFMQTGPTPPEGVRFVVTLDSDTRLPRDSVAALAGKMAHPVNRPVLDADGLVVAGHGIIQPRVTPSLTTGADASVFQRIFSANRGLDPYVFTVSDLYQDLFDAGSFTGKGIYDIDAVEAATQGRLKENAILSHDLLEGSLARAGLASDVEVVEDFPIRYATEASRQHRWMRGDWQLLPMILDPGNGLTGLARFKMLDNLRRSLVAPGWVGASILGWLVLDGAQAAIWQVALILLSALVAILQVDLSIFRPQYGVSWEYHLRGMARDALGYVTQLGLRLTTAAFRAWSAADAIARSVWRMFVSRRNLLEWTTARAAGRADSSVEDAYRRMIASPLIGAAAIAAVAALNPSALPVALIFGAVWIAAPWIMHRASRPLSTEDRLAVSEEDAQELRAIARRTWRYFEDFVTPESNHLPPDNWQALPEPKLAERTSPTNIGLYLMSAMSAHDFGWISLDNALARIDATLTTMERMGRYRGHFFNWYDTRTLAVLPAPYVSSVDSGNLAGLLITLSAGLQGWAGNAPSVRRRRTGGLADALNLLRAELGRMPRGQRRLEDLRGVLDQAVSGFAAALADTTGGPLSDPILAQQLTTRSGEILRLARELDSATGDDSAAEVVIWAAALDRDCRDVVIESKESREDLDRFALRVSVLAERARALAFAMDFGLFVHRDRMLLSIGYRPNEGELDDSSYDLLASEARLTSFLAIAKGDIRKEHWAQLGRPFATVRHQGVLLSWSGCMFEYLMPPLMLKERQGGILNHSNSMAVDVQMEWGAAHGLPWGISESAFNARDRDMNYQYYAFGVPTLALKRSGGDYVVAPYASLMAAQIRPAAAVRNLARLREIGAEGPYGFYDAVDYAPGRLRDGAKFAVVRNVMAHHHGMSILAVANAVMDGIHRERFHADPVVRASELLLQEKSPRDITPVTRAPSADGPGRGNMLTAGDTQTVISEPGRSEREVCLITNGAFSTLISSTGAGQSSLGPVALNRWSPDPTIDDGGIHLLLRDVQSGEWWSATHAPCSGRDERSSVVFSDHKAEFFKTANAIESRMEVIAATEGNADGRRLTMRNRSGSDKTIEVTSYGEIVLDHPASDRAHPAFSKMFVETEIRERGGLIVAERRPRDPRGKSNYMAHLIAGPEGALMPDFEAETDRRAFLGRGRALSNAAAFERGATLAGNAGHTLDPIFAIRRRVRLPAGKSVSLTFWTLIADSEADRDRLAAHYMRPAVFDHELRLSWTYSQVQLRHLNVTLDEAKLFRSFAALLIWPDLRLAATPKRRTELGPQSGLWPMGISGDNPILLLRTDDEADLPIIRNALKMHGFLRARGVAHDVVILNERATSYVQDLQSAIQSMVDAAHHSDAEDAPRHVHAVRRDQISKDSFDTLVSAARIMLHTRNGQLAEQLDRLREARDDHASDRAPHRAAQRDPAPDAPSRSPLSFWNGFGGFAPDGREYVMRLAHDRPTPHPWINVIAREDFGFHVSGEGAPYSWAVNSRDYQITPWSNDPVRNRPGEAIYIRDQATGRVATPFLGVADDPDAVFESAHGLGYSRFSADYGWVSVEAVMTLAETGPARLTALKVTNRTGRVLRLDGVAYAELVLGNDRARNAPMVQTRFDTGLGAILAQNLYSGEFADRITLLSCDRQVSGFCGSRTAFLGRDGDLPHPAALADWPQGTALADALDLGGTPVPGIDAEGDPCAAIRWHMDLAPGGTAETTLILANATQDELPALLDAARSDGAVDRALTAQRNGWDATLRRLQVETPDERLNLMVNAWLPYQALSCRIRARTAFYQASGAYGFRDQLQDTAALILQDPSLCRRQILNAASRQFPEGDVQHWWLPRGGAGVRTMISDDVVWLGHITAHYINSTGDAGILDEPIEYIEGEALEPGEHDRFYAPRKSGEVAPLYDHCARALDLAMARTGENGLPLILGGDWNDGMNRVGEAGRGESVWLGWFLCATLDAFIPIATQRGDAARAKAWQAHRDRVAEALDQSGWDGAWYRRGYFDDGTPLGSADSAECRIDSIAQSWALISGAGRPDRARRGVKAALDQLFDRDAQILRLFTPAFHDTVQEPGYIKSYPPGVRENGGQYTHAAAWMIYALARGGDVTRAHRLFDALNPVSHSLDPRSAEIYRVEPYVVAADIYGGRGKTGRGGWTWYTGSAGWMFRAAVEGILGITRRPGGIGIDARLPDGWPGFAATMEIGGKARRIEVTRAPGGEVVARIDGRPLGPDEVIGD</sequence>
<dbReference type="Proteomes" id="UP000199344">
    <property type="component" value="Unassembled WGS sequence"/>
</dbReference>
<dbReference type="Gene3D" id="2.60.420.10">
    <property type="entry name" value="Maltose phosphorylase, domain 3"/>
    <property type="match status" value="1"/>
</dbReference>
<keyword evidence="4" id="KW-0812">Transmembrane</keyword>
<dbReference type="SUPFAM" id="SSF74650">
    <property type="entry name" value="Galactose mutarotase-like"/>
    <property type="match status" value="2"/>
</dbReference>
<feature type="domain" description="Glycosyl hydrolase 94 supersandwich" evidence="5">
    <location>
        <begin position="2040"/>
        <end position="2319"/>
    </location>
</feature>
<keyword evidence="9" id="KW-1185">Reference proteome</keyword>
<dbReference type="Pfam" id="PF06165">
    <property type="entry name" value="GH94_b-supersand"/>
    <property type="match status" value="2"/>
</dbReference>
<dbReference type="RefSeq" id="WP_143025642.1">
    <property type="nucleotide sequence ID" value="NZ_FNAH01000003.1"/>
</dbReference>
<evidence type="ECO:0000256" key="2">
    <source>
        <dbReference type="ARBA" id="ARBA00022679"/>
    </source>
</evidence>